<reference evidence="1" key="4">
    <citation type="journal article" date="2022" name="Sci. Total Environ.">
        <title>Prevalence, transmission, and molecular epidemiology of tet(X)-positive bacteria among humans, animals, and environmental niches in China: An epidemiological, and genomic-based study.</title>
        <authorList>
            <person name="Dong N."/>
            <person name="Zeng Y."/>
            <person name="Cai C."/>
            <person name="Sun C."/>
            <person name="Lu J."/>
            <person name="Liu C."/>
            <person name="Zhou H."/>
            <person name="Sun Q."/>
            <person name="Shu L."/>
            <person name="Wang H."/>
            <person name="Wang Y."/>
            <person name="Wang S."/>
            <person name="Wu C."/>
            <person name="Chan E.W."/>
            <person name="Chen G."/>
            <person name="Shen Z."/>
            <person name="Chen S."/>
            <person name="Zhang R."/>
        </authorList>
    </citation>
    <scope>NUCLEOTIDE SEQUENCE</scope>
    <source>
        <strain evidence="1">210</strain>
    </source>
</reference>
<dbReference type="KEGG" id="efal:FH779_02735"/>
<proteinExistence type="predicted"/>
<protein>
    <submittedName>
        <fullName evidence="3">Uncharacterized protein</fullName>
    </submittedName>
</protein>
<name>A0A376G1H3_9FLAO</name>
<dbReference type="Proteomes" id="UP001173578">
    <property type="component" value="Unassembled WGS sequence"/>
</dbReference>
<organism evidence="3 4">
    <name type="scientific">Empedobacter falsenii</name>
    <dbReference type="NCBI Taxonomy" id="343874"/>
    <lineage>
        <taxon>Bacteria</taxon>
        <taxon>Pseudomonadati</taxon>
        <taxon>Bacteroidota</taxon>
        <taxon>Flavobacteriia</taxon>
        <taxon>Flavobacteriales</taxon>
        <taxon>Weeksellaceae</taxon>
        <taxon>Empedobacter</taxon>
    </lineage>
</organism>
<dbReference type="EMBL" id="JACALR010000009">
    <property type="protein sequence ID" value="MDM1552789.1"/>
    <property type="molecule type" value="Genomic_DNA"/>
</dbReference>
<evidence type="ECO:0000313" key="4">
    <source>
        <dbReference type="Proteomes" id="UP000254737"/>
    </source>
</evidence>
<evidence type="ECO:0000313" key="2">
    <source>
        <dbReference type="EMBL" id="QLL57069.1"/>
    </source>
</evidence>
<dbReference type="EMBL" id="CP040908">
    <property type="protein sequence ID" value="QLL57069.1"/>
    <property type="molecule type" value="Genomic_DNA"/>
</dbReference>
<dbReference type="EMBL" id="UFXS01000001">
    <property type="protein sequence ID" value="STD54465.1"/>
    <property type="molecule type" value="Genomic_DNA"/>
</dbReference>
<reference evidence="2 5" key="2">
    <citation type="submission" date="2019-06" db="EMBL/GenBank/DDBJ databases">
        <title>Emergence of pandrug resistant Empedobacter falsenii in China.</title>
        <authorList>
            <person name="Dong N."/>
            <person name="Chen S."/>
            <person name="Zhang R."/>
        </authorList>
    </citation>
    <scope>NUCLEOTIDE SEQUENCE [LARGE SCALE GENOMIC DNA]</scope>
    <source>
        <strain evidence="2 5">1681-1</strain>
    </source>
</reference>
<dbReference type="AlphaFoldDB" id="A0A376G1H3"/>
<keyword evidence="5" id="KW-1185">Reference proteome</keyword>
<dbReference type="Proteomes" id="UP000254737">
    <property type="component" value="Unassembled WGS sequence"/>
</dbReference>
<reference evidence="3 4" key="1">
    <citation type="submission" date="2018-06" db="EMBL/GenBank/DDBJ databases">
        <authorList>
            <consortium name="Pathogen Informatics"/>
            <person name="Doyle S."/>
        </authorList>
    </citation>
    <scope>NUCLEOTIDE SEQUENCE [LARGE SCALE GENOMIC DNA]</scope>
    <source>
        <strain evidence="3 4">NCTC13456</strain>
    </source>
</reference>
<dbReference type="Proteomes" id="UP000510643">
    <property type="component" value="Chromosome"/>
</dbReference>
<accession>A0A376G1H3</accession>
<gene>
    <name evidence="2" type="ORF">FH779_02735</name>
    <name evidence="1" type="ORF">HX095_16425</name>
    <name evidence="3" type="ORF">NCTC13456_01028</name>
</gene>
<sequence length="168" mass="19717">MFESQLKLFTQSYDDAIFYNNDAKVDGTIGAKLHLSYYYIDIPYKNCLIYVEQELGNHNLGKIRVTLDKISLPIFTITNINHLVNLFLRKKQILKVDCSNESFKHYLQNLLIETNLEKIAKDNLFEPKISSKIEGENLVIETIYHLEFEEKIEALKALIEFYKKLISY</sequence>
<evidence type="ECO:0000313" key="5">
    <source>
        <dbReference type="Proteomes" id="UP000510643"/>
    </source>
</evidence>
<dbReference type="RefSeq" id="WP_114999127.1">
    <property type="nucleotide sequence ID" value="NZ_CP040908.1"/>
</dbReference>
<evidence type="ECO:0000313" key="1">
    <source>
        <dbReference type="EMBL" id="MDM1552789.1"/>
    </source>
</evidence>
<evidence type="ECO:0000313" key="3">
    <source>
        <dbReference type="EMBL" id="STD54465.1"/>
    </source>
</evidence>
<dbReference type="GeneID" id="78400350"/>
<reference evidence="1" key="3">
    <citation type="submission" date="2020-06" db="EMBL/GenBank/DDBJ databases">
        <authorList>
            <person name="Dong N."/>
        </authorList>
    </citation>
    <scope>NUCLEOTIDE SEQUENCE</scope>
    <source>
        <strain evidence="1">210</strain>
    </source>
</reference>